<comment type="similarity">
    <text evidence="1">Belongs to the UPF0749 family.</text>
</comment>
<protein>
    <submittedName>
        <fullName evidence="3">DUF881 domain-containing protein</fullName>
    </submittedName>
</protein>
<dbReference type="PANTHER" id="PTHR37313:SF4">
    <property type="entry name" value="CONSERVED MEMBRANE PROTEIN-RELATED"/>
    <property type="match status" value="1"/>
</dbReference>
<organism evidence="3 4">
    <name type="scientific">Motilibacter deserti</name>
    <dbReference type="NCBI Taxonomy" id="2714956"/>
    <lineage>
        <taxon>Bacteria</taxon>
        <taxon>Bacillati</taxon>
        <taxon>Actinomycetota</taxon>
        <taxon>Actinomycetes</taxon>
        <taxon>Motilibacterales</taxon>
        <taxon>Motilibacteraceae</taxon>
        <taxon>Motilibacter</taxon>
    </lineage>
</organism>
<dbReference type="Pfam" id="PF05949">
    <property type="entry name" value="DUF881"/>
    <property type="match status" value="1"/>
</dbReference>
<proteinExistence type="inferred from homology"/>
<evidence type="ECO:0000313" key="4">
    <source>
        <dbReference type="Proteomes" id="UP000800981"/>
    </source>
</evidence>
<dbReference type="InterPro" id="IPR010273">
    <property type="entry name" value="DUF881"/>
</dbReference>
<keyword evidence="2" id="KW-0732">Signal</keyword>
<evidence type="ECO:0000256" key="1">
    <source>
        <dbReference type="ARBA" id="ARBA00009108"/>
    </source>
</evidence>
<evidence type="ECO:0000313" key="3">
    <source>
        <dbReference type="EMBL" id="NHC16316.1"/>
    </source>
</evidence>
<feature type="signal peptide" evidence="2">
    <location>
        <begin position="1"/>
        <end position="27"/>
    </location>
</feature>
<comment type="caution">
    <text evidence="3">The sequence shown here is derived from an EMBL/GenBank/DDBJ whole genome shotgun (WGS) entry which is preliminary data.</text>
</comment>
<feature type="chain" id="PRO_5046482086" evidence="2">
    <location>
        <begin position="28"/>
        <end position="252"/>
    </location>
</feature>
<keyword evidence="4" id="KW-1185">Reference proteome</keyword>
<dbReference type="EMBL" id="JAANNP010000130">
    <property type="protein sequence ID" value="NHC16316.1"/>
    <property type="molecule type" value="Genomic_DNA"/>
</dbReference>
<dbReference type="Gene3D" id="3.30.70.1880">
    <property type="entry name" value="Protein of unknown function DUF881"/>
    <property type="match status" value="1"/>
</dbReference>
<dbReference type="Proteomes" id="UP000800981">
    <property type="component" value="Unassembled WGS sequence"/>
</dbReference>
<name>A0ABX0GZ79_9ACTN</name>
<evidence type="ECO:0000256" key="2">
    <source>
        <dbReference type="SAM" id="SignalP"/>
    </source>
</evidence>
<gene>
    <name evidence="3" type="ORF">G9H71_21255</name>
</gene>
<dbReference type="PANTHER" id="PTHR37313">
    <property type="entry name" value="UPF0749 PROTEIN RV1825"/>
    <property type="match status" value="1"/>
</dbReference>
<accession>A0ABX0GZ79</accession>
<sequence length="252" mass="26135">MSGLPWKVLAPVAAACAGLLFAASAGAARGADLRAGERTDLTDLIRAAERRVAAQTQDVGELRARVDQLAEAAGDPRLAAAQREADALAARAGLEAAAGPGVTVTLDDSTYDADDPALPDGTTPDDLVVHEQDVQGVVNALWAGGAEAVQVMDQRLVATSAVRCAGNVLFLHGRTYAPPFTITAIGDVDRLRGALDDEPAIQVLQEYVDQVGLRYDVRDRRRVEVPAFTGPLQLPHASVPSSSPSAASGGTP</sequence>
<reference evidence="3 4" key="1">
    <citation type="submission" date="2020-03" db="EMBL/GenBank/DDBJ databases">
        <title>Two novel Motilibacter sp.</title>
        <authorList>
            <person name="Liu S."/>
        </authorList>
    </citation>
    <scope>NUCLEOTIDE SEQUENCE [LARGE SCALE GENOMIC DNA]</scope>
    <source>
        <strain evidence="3 4">E257</strain>
    </source>
</reference>